<organism evidence="11 12">
    <name type="scientific">Flexivirga oryzae</name>
    <dbReference type="NCBI Taxonomy" id="1794944"/>
    <lineage>
        <taxon>Bacteria</taxon>
        <taxon>Bacillati</taxon>
        <taxon>Actinomycetota</taxon>
        <taxon>Actinomycetes</taxon>
        <taxon>Micrococcales</taxon>
        <taxon>Dermacoccaceae</taxon>
        <taxon>Flexivirga</taxon>
    </lineage>
</organism>
<dbReference type="Pfam" id="PF01409">
    <property type="entry name" value="tRNA-synt_2d"/>
    <property type="match status" value="1"/>
</dbReference>
<evidence type="ECO:0000313" key="11">
    <source>
        <dbReference type="EMBL" id="MBB2891430.1"/>
    </source>
</evidence>
<dbReference type="SMART" id="SM00896">
    <property type="entry name" value="FDX-ACB"/>
    <property type="match status" value="1"/>
</dbReference>
<evidence type="ECO:0000256" key="5">
    <source>
        <dbReference type="ARBA" id="ARBA00022917"/>
    </source>
</evidence>
<dbReference type="InterPro" id="IPR002319">
    <property type="entry name" value="Phenylalanyl-tRNA_Synthase"/>
</dbReference>
<evidence type="ECO:0000256" key="1">
    <source>
        <dbReference type="ARBA" id="ARBA00008226"/>
    </source>
</evidence>
<dbReference type="GO" id="GO:0000049">
    <property type="term" value="F:tRNA binding"/>
    <property type="evidence" value="ECO:0007669"/>
    <property type="project" value="InterPro"/>
</dbReference>
<dbReference type="SUPFAM" id="SSF54991">
    <property type="entry name" value="Anticodon-binding domain of PheRS"/>
    <property type="match status" value="1"/>
</dbReference>
<dbReference type="GO" id="GO:0005524">
    <property type="term" value="F:ATP binding"/>
    <property type="evidence" value="ECO:0007669"/>
    <property type="project" value="UniProtKB-KW"/>
</dbReference>
<dbReference type="Gene3D" id="3.30.930.10">
    <property type="entry name" value="Bira Bifunctional Protein, Domain 2"/>
    <property type="match status" value="1"/>
</dbReference>
<accession>A0A839N121</accession>
<evidence type="ECO:0000256" key="3">
    <source>
        <dbReference type="ARBA" id="ARBA00022741"/>
    </source>
</evidence>
<dbReference type="PROSITE" id="PS50862">
    <property type="entry name" value="AA_TRNA_LIGASE_II"/>
    <property type="match status" value="1"/>
</dbReference>
<keyword evidence="3" id="KW-0547">Nucleotide-binding</keyword>
<dbReference type="EMBL" id="JACHVQ010000001">
    <property type="protein sequence ID" value="MBB2891430.1"/>
    <property type="molecule type" value="Genomic_DNA"/>
</dbReference>
<dbReference type="PROSITE" id="PS51447">
    <property type="entry name" value="FDX_ACB"/>
    <property type="match status" value="1"/>
</dbReference>
<name>A0A839N121_9MICO</name>
<comment type="similarity">
    <text evidence="1">Belongs to the class-II aminoacyl-tRNA synthetase family.</text>
</comment>
<sequence length="372" mass="40343">MTTYLTSAQLRAALQLRDLTDPAAGPHAMQLLTDDIVRAMAERGDSRVRPVRHSPLVSVAANYDSLGYGPTDVTRNERYSRYVSPTVMLRSHTSAMLPPVLAQHDGADNVLYAAAGLAYRRDAIDRTHTGEPHQLDLWWVTRDAPQQREGLIARLGTIADAVLPGCRWRVTDSPHSYTTDGLQLDVLDPGDGEWLELAEGGLIAPRLLAAAGLPPAGWSGVAAGVGLDRALMVRKQIPDIRLLRSTDPRVSAQLLDLAPYQPVSLMPAASRDLSVVVAWGTDEEVLGDRVRMALGDRAADLESVELVSLTSYDDLPASARRRLGIGLGQANALVRLTLRPIERTLTSAQANRIRDAVYLAIHEGPVQELICG</sequence>
<feature type="domain" description="FDX-ACB" evidence="10">
    <location>
        <begin position="264"/>
        <end position="372"/>
    </location>
</feature>
<dbReference type="Proteomes" id="UP000559182">
    <property type="component" value="Unassembled WGS sequence"/>
</dbReference>
<dbReference type="GO" id="GO:0043039">
    <property type="term" value="P:tRNA aminoacylation"/>
    <property type="evidence" value="ECO:0007669"/>
    <property type="project" value="InterPro"/>
</dbReference>
<keyword evidence="4" id="KW-0067">ATP-binding</keyword>
<proteinExistence type="inferred from homology"/>
<evidence type="ECO:0000259" key="10">
    <source>
        <dbReference type="PROSITE" id="PS51447"/>
    </source>
</evidence>
<dbReference type="GO" id="GO:0004812">
    <property type="term" value="F:aminoacyl-tRNA ligase activity"/>
    <property type="evidence" value="ECO:0007669"/>
    <property type="project" value="UniProtKB-KW"/>
</dbReference>
<keyword evidence="6" id="KW-0809">Transit peptide</keyword>
<dbReference type="Gene3D" id="3.30.70.380">
    <property type="entry name" value="Ferrodoxin-fold anticodon-binding domain"/>
    <property type="match status" value="1"/>
</dbReference>
<evidence type="ECO:0000313" key="12">
    <source>
        <dbReference type="Proteomes" id="UP000559182"/>
    </source>
</evidence>
<keyword evidence="5" id="KW-0648">Protein biosynthesis</keyword>
<evidence type="ECO:0000256" key="2">
    <source>
        <dbReference type="ARBA" id="ARBA00022598"/>
    </source>
</evidence>
<dbReference type="InterPro" id="IPR005121">
    <property type="entry name" value="Fdx_antiC-bd"/>
</dbReference>
<dbReference type="InterPro" id="IPR036690">
    <property type="entry name" value="Fdx_antiC-bd_sf"/>
</dbReference>
<reference evidence="11 12" key="1">
    <citation type="submission" date="2020-08" db="EMBL/GenBank/DDBJ databases">
        <title>Sequencing the genomes of 1000 actinobacteria strains.</title>
        <authorList>
            <person name="Klenk H.-P."/>
        </authorList>
    </citation>
    <scope>NUCLEOTIDE SEQUENCE [LARGE SCALE GENOMIC DNA]</scope>
    <source>
        <strain evidence="11 12">DSM 105369</strain>
    </source>
</reference>
<dbReference type="InterPro" id="IPR006195">
    <property type="entry name" value="aa-tRNA-synth_II"/>
</dbReference>
<feature type="domain" description="Aminoacyl-transfer RNA synthetases class-II family profile" evidence="9">
    <location>
        <begin position="116"/>
        <end position="248"/>
    </location>
</feature>
<gene>
    <name evidence="11" type="ORF">FHU39_001414</name>
</gene>
<evidence type="ECO:0000259" key="9">
    <source>
        <dbReference type="PROSITE" id="PS50862"/>
    </source>
</evidence>
<dbReference type="RefSeq" id="WP_183319699.1">
    <property type="nucleotide sequence ID" value="NZ_JACHVQ010000001.1"/>
</dbReference>
<dbReference type="AlphaFoldDB" id="A0A839N121"/>
<keyword evidence="2 11" id="KW-0436">Ligase</keyword>
<dbReference type="InterPro" id="IPR045864">
    <property type="entry name" value="aa-tRNA-synth_II/BPL/LPL"/>
</dbReference>
<dbReference type="SUPFAM" id="SSF55681">
    <property type="entry name" value="Class II aaRS and biotin synthetases"/>
    <property type="match status" value="1"/>
</dbReference>
<evidence type="ECO:0000256" key="6">
    <source>
        <dbReference type="ARBA" id="ARBA00022946"/>
    </source>
</evidence>
<keyword evidence="7 11" id="KW-0030">Aminoacyl-tRNA synthetase</keyword>
<dbReference type="GO" id="GO:0006412">
    <property type="term" value="P:translation"/>
    <property type="evidence" value="ECO:0007669"/>
    <property type="project" value="UniProtKB-KW"/>
</dbReference>
<comment type="caution">
    <text evidence="11">The sequence shown here is derived from an EMBL/GenBank/DDBJ whole genome shotgun (WGS) entry which is preliminary data.</text>
</comment>
<evidence type="ECO:0000256" key="7">
    <source>
        <dbReference type="ARBA" id="ARBA00023146"/>
    </source>
</evidence>
<keyword evidence="12" id="KW-1185">Reference proteome</keyword>
<evidence type="ECO:0000256" key="8">
    <source>
        <dbReference type="ARBA" id="ARBA00031194"/>
    </source>
</evidence>
<evidence type="ECO:0000256" key="4">
    <source>
        <dbReference type="ARBA" id="ARBA00022840"/>
    </source>
</evidence>
<protein>
    <recommendedName>
        <fullName evidence="8">Phenylalanyl-tRNA synthetase</fullName>
    </recommendedName>
</protein>